<sequence length="33" mass="3882">MLLSIVIVSYYSIKRLAFEDLLSLLIYNESYNP</sequence>
<organism evidence="1 2">
    <name type="scientific">Colwellia psychrerythraea (strain 34H / ATCC BAA-681)</name>
    <name type="common">Vibrio psychroerythus</name>
    <dbReference type="NCBI Taxonomy" id="167879"/>
    <lineage>
        <taxon>Bacteria</taxon>
        <taxon>Pseudomonadati</taxon>
        <taxon>Pseudomonadota</taxon>
        <taxon>Gammaproteobacteria</taxon>
        <taxon>Alteromonadales</taxon>
        <taxon>Colwelliaceae</taxon>
        <taxon>Colwellia</taxon>
    </lineage>
</organism>
<dbReference type="EMBL" id="CP000083">
    <property type="protein sequence ID" value="AAZ27578.1"/>
    <property type="molecule type" value="Genomic_DNA"/>
</dbReference>
<name>Q485H2_COLP3</name>
<dbReference type="Proteomes" id="UP000000547">
    <property type="component" value="Chromosome"/>
</dbReference>
<dbReference type="KEGG" id="cps:CPS_1551"/>
<evidence type="ECO:0000313" key="2">
    <source>
        <dbReference type="Proteomes" id="UP000000547"/>
    </source>
</evidence>
<gene>
    <name evidence="1" type="ordered locus">CPS_1551</name>
</gene>
<reference evidence="1" key="1">
    <citation type="journal article" date="2005" name="Proc. Natl. Acad. Sci. U.S.A.">
        <title>The psychrophilic lifestyle as revealed by the genome sequence of Colwellia psychrerythraea 34H through genomic and proteomic analyses.</title>
        <authorList>
            <person name="Methe B.A."/>
            <person name="Nelson K.E."/>
            <person name="Deming J.W."/>
            <person name="Momen B."/>
            <person name="Melamud E."/>
            <person name="Zhang X."/>
            <person name="Moult J."/>
            <person name="Madupu R."/>
            <person name="Nelson W.C."/>
            <person name="Dodson R.J."/>
            <person name="Brinkac L.M."/>
            <person name="Daugherty S.C."/>
            <person name="Durkin A.S."/>
            <person name="DeBoy R.T."/>
            <person name="Kolonay J.F."/>
            <person name="Sullivan S.A."/>
            <person name="Zhou L."/>
            <person name="Davidsen T.M."/>
            <person name="Wu M."/>
            <person name="Huston A.L."/>
            <person name="Lewis M."/>
            <person name="Weaver B."/>
            <person name="Weidman J.F."/>
            <person name="Khouri H."/>
            <person name="Utterback T.R."/>
            <person name="Feldblyum T.V."/>
            <person name="Fraser C.M."/>
        </authorList>
    </citation>
    <scope>NUCLEOTIDE SEQUENCE [LARGE SCALE GENOMIC DNA]</scope>
    <source>
        <strain evidence="1">34H</strain>
    </source>
</reference>
<proteinExistence type="predicted"/>
<dbReference type="HOGENOM" id="CLU_3381351_0_0_6"/>
<protein>
    <submittedName>
        <fullName evidence="1">Uncharacterized protein</fullName>
    </submittedName>
</protein>
<dbReference type="AlphaFoldDB" id="Q485H2"/>
<evidence type="ECO:0000313" key="1">
    <source>
        <dbReference type="EMBL" id="AAZ27578.1"/>
    </source>
</evidence>
<accession>Q485H2</accession>